<proteinExistence type="predicted"/>
<organism evidence="5 6">
    <name type="scientific">Aerosakkonema funiforme FACHB-1375</name>
    <dbReference type="NCBI Taxonomy" id="2949571"/>
    <lineage>
        <taxon>Bacteria</taxon>
        <taxon>Bacillati</taxon>
        <taxon>Cyanobacteriota</taxon>
        <taxon>Cyanophyceae</taxon>
        <taxon>Oscillatoriophycideae</taxon>
        <taxon>Aerosakkonematales</taxon>
        <taxon>Aerosakkonemataceae</taxon>
        <taxon>Aerosakkonema</taxon>
    </lineage>
</organism>
<dbReference type="InterPro" id="IPR052177">
    <property type="entry name" value="Divisome_Glycosyl_Hydrolase"/>
</dbReference>
<evidence type="ECO:0000313" key="5">
    <source>
        <dbReference type="EMBL" id="MBD2184898.1"/>
    </source>
</evidence>
<reference evidence="5" key="2">
    <citation type="submission" date="2020-08" db="EMBL/GenBank/DDBJ databases">
        <authorList>
            <person name="Chen M."/>
            <person name="Teng W."/>
            <person name="Zhao L."/>
            <person name="Hu C."/>
            <person name="Zhou Y."/>
            <person name="Han B."/>
            <person name="Song L."/>
            <person name="Shu W."/>
        </authorList>
    </citation>
    <scope>NUCLEOTIDE SEQUENCE</scope>
    <source>
        <strain evidence="5">FACHB-1375</strain>
    </source>
</reference>
<evidence type="ECO:0000256" key="1">
    <source>
        <dbReference type="ARBA" id="ARBA00022729"/>
    </source>
</evidence>
<dbReference type="EMBL" id="JACJPW010000099">
    <property type="protein sequence ID" value="MBD2184898.1"/>
    <property type="molecule type" value="Genomic_DNA"/>
</dbReference>
<evidence type="ECO:0000259" key="4">
    <source>
        <dbReference type="Pfam" id="PF02638"/>
    </source>
</evidence>
<evidence type="ECO:0000256" key="2">
    <source>
        <dbReference type="SAM" id="MobiDB-lite"/>
    </source>
</evidence>
<dbReference type="InterPro" id="IPR017853">
    <property type="entry name" value="GH"/>
</dbReference>
<dbReference type="PANTHER" id="PTHR43405">
    <property type="entry name" value="GLYCOSYL HYDROLASE DIGH"/>
    <property type="match status" value="1"/>
</dbReference>
<dbReference type="InterPro" id="IPR029062">
    <property type="entry name" value="Class_I_gatase-like"/>
</dbReference>
<feature type="compositionally biased region" description="Low complexity" evidence="2">
    <location>
        <begin position="304"/>
        <end position="321"/>
    </location>
</feature>
<keyword evidence="3" id="KW-1133">Transmembrane helix</keyword>
<protein>
    <submittedName>
        <fullName evidence="5">Family 10 glycosylhydrolase</fullName>
    </submittedName>
</protein>
<dbReference type="AlphaFoldDB" id="A0A926ZIW1"/>
<evidence type="ECO:0000256" key="3">
    <source>
        <dbReference type="SAM" id="Phobius"/>
    </source>
</evidence>
<gene>
    <name evidence="5" type="ORF">H6G03_28140</name>
</gene>
<sequence length="887" mass="96986">MTNQVLRVRRKASVPVSSISGQKLLVNKQQKAKITKINYLLTLFILPFSFALLPFAPAEAQAIRLGVVRSSDNATQWSGITTRLGESGLPYCVVDWQKVQNATDLNGISVIFLPNVESLTQEQAIALEGWMSKGGRAIVSGPMGNLSPPGVRQMLRSLLGAYWAFPLSAPEALQPMRTRTQEWVRQELSGTIHGGVIIPTGLNSQAAATWTISDSPPAVVTTNRTTFFGWRWGVNSAASSQLDLAWLKAALTRYGNIAQAGTAPPTTGNCVAPGALSNVAAAPTRGSGGAGVRGRVSQSPAPNRQSPAASRPSVPSRQSPAPIDPTERVATAAIRPKPGGEPIAAKDAIVMRQELANLLGRVESALLAANAVNPNVARETGNGGALEAGKKETIPIGSAPTVASASPVSIQNTALGTLQKAREVLQAFPQLVAKRDYATARSQWLQARQSLWNLYPTDKPIAQSEVRAIWLDRGSIVQAGSERGLARLFDRLVQAGINTIFFETVNAGYTIYPSQVAPEQNPLTKGWDPLASAVKLARERGMELHAWVWTFAAGNQRHNAILNQPPNYPGPIISAHPDWANYDNQGRMIPAGQTKPFLDPANPEVRRYLLKLFEEIITRYNVDGLQIDYIRYPFQDPSRGAVYGYGKAARQLFQQINKIDPIKISPSNRPLWQKWTEFRTNQINSFVAEVSQMVRERRPNLILSAAVFGYPLQERIQKLQQNWELWARRGDVDLIVPMAYAQDTNRFAQLAQPWLSNQDIGATLVLPGILLLNLPEISAIDQIQFIRDLPNGGYSLFAFEHFGNQLHSILSRTQGTAQPPREPIPYRQPFAAAVSCFAALQREWAFLLQINQLQMAEAGRSSFNTKGAALATALDRLSSRTKVIDTV</sequence>
<dbReference type="Gene3D" id="3.40.50.880">
    <property type="match status" value="1"/>
</dbReference>
<dbReference type="Gene3D" id="3.20.20.80">
    <property type="entry name" value="Glycosidases"/>
    <property type="match status" value="1"/>
</dbReference>
<dbReference type="Proteomes" id="UP000641646">
    <property type="component" value="Unassembled WGS sequence"/>
</dbReference>
<feature type="transmembrane region" description="Helical" evidence="3">
    <location>
        <begin position="37"/>
        <end position="56"/>
    </location>
</feature>
<evidence type="ECO:0000313" key="6">
    <source>
        <dbReference type="Proteomes" id="UP000641646"/>
    </source>
</evidence>
<keyword evidence="6" id="KW-1185">Reference proteome</keyword>
<feature type="domain" description="Glycosyl hydrolase-like 10" evidence="4">
    <location>
        <begin position="465"/>
        <end position="759"/>
    </location>
</feature>
<dbReference type="SUPFAM" id="SSF51445">
    <property type="entry name" value="(Trans)glycosidases"/>
    <property type="match status" value="1"/>
</dbReference>
<dbReference type="PANTHER" id="PTHR43405:SF1">
    <property type="entry name" value="GLYCOSYL HYDROLASE DIGH"/>
    <property type="match status" value="1"/>
</dbReference>
<reference evidence="5" key="1">
    <citation type="journal article" date="2015" name="ISME J.">
        <title>Draft Genome Sequence of Streptomyces incarnatus NRRL8089, which Produces the Nucleoside Antibiotic Sinefungin.</title>
        <authorList>
            <person name="Oshima K."/>
            <person name="Hattori M."/>
            <person name="Shimizu H."/>
            <person name="Fukuda K."/>
            <person name="Nemoto M."/>
            <person name="Inagaki K."/>
            <person name="Tamura T."/>
        </authorList>
    </citation>
    <scope>NUCLEOTIDE SEQUENCE</scope>
    <source>
        <strain evidence="5">FACHB-1375</strain>
    </source>
</reference>
<comment type="caution">
    <text evidence="5">The sequence shown here is derived from an EMBL/GenBank/DDBJ whole genome shotgun (WGS) entry which is preliminary data.</text>
</comment>
<keyword evidence="3" id="KW-0812">Transmembrane</keyword>
<accession>A0A926ZIW1</accession>
<keyword evidence="3" id="KW-0472">Membrane</keyword>
<dbReference type="Pfam" id="PF02638">
    <property type="entry name" value="GHL10"/>
    <property type="match status" value="1"/>
</dbReference>
<keyword evidence="1" id="KW-0732">Signal</keyword>
<name>A0A926ZIW1_9CYAN</name>
<dbReference type="InterPro" id="IPR003790">
    <property type="entry name" value="GHL10"/>
</dbReference>
<feature type="region of interest" description="Disordered" evidence="2">
    <location>
        <begin position="282"/>
        <end position="339"/>
    </location>
</feature>